<keyword evidence="3" id="KW-1185">Reference proteome</keyword>
<dbReference type="Proteomes" id="UP000700334">
    <property type="component" value="Unassembled WGS sequence"/>
</dbReference>
<reference evidence="2" key="1">
    <citation type="journal article" date="2021" name="Evol. Appl.">
        <title>The genome of the Pyrenean desman and the effects of bottlenecks and inbreeding on the genomic landscape of an endangered species.</title>
        <authorList>
            <person name="Escoda L."/>
            <person name="Castresana J."/>
        </authorList>
    </citation>
    <scope>NUCLEOTIDE SEQUENCE</scope>
    <source>
        <strain evidence="2">IBE-C5619</strain>
    </source>
</reference>
<name>A0A8J6DWX3_GALPY</name>
<feature type="compositionally biased region" description="Basic and acidic residues" evidence="1">
    <location>
        <begin position="161"/>
        <end position="170"/>
    </location>
</feature>
<evidence type="ECO:0000313" key="2">
    <source>
        <dbReference type="EMBL" id="KAG8524932.1"/>
    </source>
</evidence>
<gene>
    <name evidence="2" type="ORF">J0S82_014439</name>
</gene>
<accession>A0A8J6DWX3</accession>
<protein>
    <submittedName>
        <fullName evidence="2">Uncharacterized protein</fullName>
    </submittedName>
</protein>
<evidence type="ECO:0000256" key="1">
    <source>
        <dbReference type="SAM" id="MobiDB-lite"/>
    </source>
</evidence>
<sequence length="182" mass="19864">GENACAVDNKGPHPRLPCDPETALKAWVKGLVSVGSVGRDFSKKSPDFNNMTAFRGPQKTVLGKTNSQAATLGRKLQLLTQEGSTSRKQVPRPFRTCPKCSVVPQEASLLTGHVILVREDIKFEQDPSQWCRDGPGQVQRAAAAKPPRSRHMSMLGADTEETLKYPDRAKISARPTGSRNTE</sequence>
<feature type="region of interest" description="Disordered" evidence="1">
    <location>
        <begin position="141"/>
        <end position="182"/>
    </location>
</feature>
<dbReference type="AlphaFoldDB" id="A0A8J6DWX3"/>
<feature type="non-terminal residue" evidence="2">
    <location>
        <position position="1"/>
    </location>
</feature>
<evidence type="ECO:0000313" key="3">
    <source>
        <dbReference type="Proteomes" id="UP000700334"/>
    </source>
</evidence>
<dbReference type="EMBL" id="JAGFMF010011130">
    <property type="protein sequence ID" value="KAG8524932.1"/>
    <property type="molecule type" value="Genomic_DNA"/>
</dbReference>
<proteinExistence type="predicted"/>
<organism evidence="2 3">
    <name type="scientific">Galemys pyrenaicus</name>
    <name type="common">Iberian desman</name>
    <name type="synonym">Pyrenean desman</name>
    <dbReference type="NCBI Taxonomy" id="202257"/>
    <lineage>
        <taxon>Eukaryota</taxon>
        <taxon>Metazoa</taxon>
        <taxon>Chordata</taxon>
        <taxon>Craniata</taxon>
        <taxon>Vertebrata</taxon>
        <taxon>Euteleostomi</taxon>
        <taxon>Mammalia</taxon>
        <taxon>Eutheria</taxon>
        <taxon>Laurasiatheria</taxon>
        <taxon>Eulipotyphla</taxon>
        <taxon>Talpidae</taxon>
        <taxon>Galemys</taxon>
    </lineage>
</organism>
<comment type="caution">
    <text evidence="2">The sequence shown here is derived from an EMBL/GenBank/DDBJ whole genome shotgun (WGS) entry which is preliminary data.</text>
</comment>